<dbReference type="Pfam" id="PF01809">
    <property type="entry name" value="YidD"/>
    <property type="match status" value="1"/>
</dbReference>
<dbReference type="NCBIfam" id="TIGR00278">
    <property type="entry name" value="membrane protein insertion efficiency factor YidD"/>
    <property type="match status" value="1"/>
</dbReference>
<comment type="caution">
    <text evidence="2">The sequence shown here is derived from an EMBL/GenBank/DDBJ whole genome shotgun (WGS) entry which is preliminary data.</text>
</comment>
<keyword evidence="1" id="KW-0472">Membrane</keyword>
<accession>A0ABT4XMK5</accession>
<sequence length="73" mass="8233">MTLFAQVMALPVRFYRLVFSPWVGHGCRYQPTCSAYAMEALEKHGGFKGTWLAARRVFRCHPWGGSGVDNVPD</sequence>
<comment type="function">
    <text evidence="1">Could be involved in insertion of integral membrane proteins into the membrane.</text>
</comment>
<protein>
    <recommendedName>
        <fullName evidence="1">Putative membrane protein insertion efficiency factor</fullName>
    </recommendedName>
</protein>
<comment type="subcellular location">
    <subcellularLocation>
        <location evidence="1">Cell membrane</location>
        <topology evidence="1">Peripheral membrane protein</topology>
        <orientation evidence="1">Cytoplasmic side</orientation>
    </subcellularLocation>
</comment>
<evidence type="ECO:0000313" key="2">
    <source>
        <dbReference type="EMBL" id="MDA7423103.1"/>
    </source>
</evidence>
<gene>
    <name evidence="2" type="primary">yidD</name>
    <name evidence="2" type="ORF">PFY00_00060</name>
</gene>
<keyword evidence="1" id="KW-1003">Cell membrane</keyword>
<dbReference type="RefSeq" id="WP_271430474.1">
    <property type="nucleotide sequence ID" value="NZ_JAQIOY010000001.1"/>
</dbReference>
<dbReference type="SMART" id="SM01234">
    <property type="entry name" value="Haemolytic"/>
    <property type="match status" value="1"/>
</dbReference>
<proteinExistence type="inferred from homology"/>
<dbReference type="PANTHER" id="PTHR33383">
    <property type="entry name" value="MEMBRANE PROTEIN INSERTION EFFICIENCY FACTOR-RELATED"/>
    <property type="match status" value="1"/>
</dbReference>
<organism evidence="2 3">
    <name type="scientific">Thalassococcus lentus</name>
    <dbReference type="NCBI Taxonomy" id="1210524"/>
    <lineage>
        <taxon>Bacteria</taxon>
        <taxon>Pseudomonadati</taxon>
        <taxon>Pseudomonadota</taxon>
        <taxon>Alphaproteobacteria</taxon>
        <taxon>Rhodobacterales</taxon>
        <taxon>Roseobacteraceae</taxon>
        <taxon>Thalassococcus</taxon>
    </lineage>
</organism>
<dbReference type="HAMAP" id="MF_00386">
    <property type="entry name" value="UPF0161_YidD"/>
    <property type="match status" value="1"/>
</dbReference>
<dbReference type="PANTHER" id="PTHR33383:SF1">
    <property type="entry name" value="MEMBRANE PROTEIN INSERTION EFFICIENCY FACTOR-RELATED"/>
    <property type="match status" value="1"/>
</dbReference>
<dbReference type="EMBL" id="JAQIOY010000001">
    <property type="protein sequence ID" value="MDA7423103.1"/>
    <property type="molecule type" value="Genomic_DNA"/>
</dbReference>
<reference evidence="2 3" key="1">
    <citation type="submission" date="2023-01" db="EMBL/GenBank/DDBJ databases">
        <title>Thalassococcus onchidii sp. nov., isolated from a marine invertebrate from the South China Sea.</title>
        <authorList>
            <person name="Xu S."/>
            <person name="Liu Z."/>
            <person name="Xu Y."/>
        </authorList>
    </citation>
    <scope>NUCLEOTIDE SEQUENCE [LARGE SCALE GENOMIC DNA]</scope>
    <source>
        <strain evidence="2 3">KCTC 32084</strain>
    </source>
</reference>
<comment type="similarity">
    <text evidence="1">Belongs to the UPF0161 family.</text>
</comment>
<evidence type="ECO:0000313" key="3">
    <source>
        <dbReference type="Proteomes" id="UP001210720"/>
    </source>
</evidence>
<dbReference type="InterPro" id="IPR002696">
    <property type="entry name" value="Membr_insert_effic_factor_YidD"/>
</dbReference>
<name>A0ABT4XMK5_9RHOB</name>
<keyword evidence="3" id="KW-1185">Reference proteome</keyword>
<evidence type="ECO:0000256" key="1">
    <source>
        <dbReference type="HAMAP-Rule" id="MF_00386"/>
    </source>
</evidence>
<dbReference type="Proteomes" id="UP001210720">
    <property type="component" value="Unassembled WGS sequence"/>
</dbReference>